<dbReference type="InterPro" id="IPR003454">
    <property type="entry name" value="MOase_MmoB_DmpM"/>
</dbReference>
<keyword evidence="2" id="KW-0503">Monooxygenase</keyword>
<dbReference type="Pfam" id="PF02406">
    <property type="entry name" value="MmoB_DmpM"/>
    <property type="match status" value="1"/>
</dbReference>
<dbReference type="Proteomes" id="UP001237448">
    <property type="component" value="Unassembled WGS sequence"/>
</dbReference>
<name>A0ABU0F6Y1_9HYPH</name>
<dbReference type="Gene3D" id="3.90.56.10">
    <property type="entry name" value="Monooxygenase component MmoB/DmpM"/>
    <property type="match status" value="1"/>
</dbReference>
<reference evidence="2 3" key="1">
    <citation type="submission" date="2023-07" db="EMBL/GenBank/DDBJ databases">
        <title>Genomic Encyclopedia of Type Strains, Phase IV (KMG-IV): sequencing the most valuable type-strain genomes for metagenomic binning, comparative biology and taxonomic classification.</title>
        <authorList>
            <person name="Goeker M."/>
        </authorList>
    </citation>
    <scope>NUCLEOTIDE SEQUENCE [LARGE SCALE GENOMIC DNA]</scope>
    <source>
        <strain evidence="2 3">DSM 5896</strain>
    </source>
</reference>
<dbReference type="SUPFAM" id="SSF56029">
    <property type="entry name" value="Monooxygenase (hydroxylase) regulatory protein"/>
    <property type="match status" value="1"/>
</dbReference>
<dbReference type="RefSeq" id="WP_307421555.1">
    <property type="nucleotide sequence ID" value="NZ_JAUSVK010000001.1"/>
</dbReference>
<evidence type="ECO:0000313" key="2">
    <source>
        <dbReference type="EMBL" id="MDQ0390370.1"/>
    </source>
</evidence>
<dbReference type="EMBL" id="JAUSVK010000001">
    <property type="protein sequence ID" value="MDQ0390370.1"/>
    <property type="molecule type" value="Genomic_DNA"/>
</dbReference>
<dbReference type="EC" id="1.14.13.-" evidence="2"/>
<accession>A0ABU0F6Y1</accession>
<keyword evidence="2" id="KW-0560">Oxidoreductase</keyword>
<comment type="caution">
    <text evidence="2">The sequence shown here is derived from an EMBL/GenBank/DDBJ whole genome shotgun (WGS) entry which is preliminary data.</text>
</comment>
<dbReference type="InterPro" id="IPR036889">
    <property type="entry name" value="mOase_MmoB_DmpM_sf"/>
</dbReference>
<sequence length="99" mass="11067">MATMKSRNLVGPVIQAGEMADAIVEAAQDDNPGKEVLVSSRASYIRIELEGECILRRETIQSKLGRPFQMNEIELNMPSFAGQVETNDDSIRFYYAQVL</sequence>
<protein>
    <submittedName>
        <fullName evidence="2">Toluene monooxygenase system protein D</fullName>
        <ecNumber evidence="2">1.14.13.-</ecNumber>
    </submittedName>
</protein>
<evidence type="ECO:0000256" key="1">
    <source>
        <dbReference type="ARBA" id="ARBA00006313"/>
    </source>
</evidence>
<dbReference type="GO" id="GO:0004497">
    <property type="term" value="F:monooxygenase activity"/>
    <property type="evidence" value="ECO:0007669"/>
    <property type="project" value="UniProtKB-KW"/>
</dbReference>
<gene>
    <name evidence="2" type="ORF">J3R73_000162</name>
</gene>
<proteinExistence type="inferred from homology"/>
<comment type="similarity">
    <text evidence="1">Belongs to the TmoD/XamoD family.</text>
</comment>
<evidence type="ECO:0000313" key="3">
    <source>
        <dbReference type="Proteomes" id="UP001237448"/>
    </source>
</evidence>
<organism evidence="2 3">
    <name type="scientific">Labrys monachus</name>
    <dbReference type="NCBI Taxonomy" id="217067"/>
    <lineage>
        <taxon>Bacteria</taxon>
        <taxon>Pseudomonadati</taxon>
        <taxon>Pseudomonadota</taxon>
        <taxon>Alphaproteobacteria</taxon>
        <taxon>Hyphomicrobiales</taxon>
        <taxon>Xanthobacteraceae</taxon>
        <taxon>Labrys</taxon>
    </lineage>
</organism>
<keyword evidence="3" id="KW-1185">Reference proteome</keyword>